<name>A0A3P1BUY3_9BACT</name>
<dbReference type="PANTHER" id="PTHR36173:SF2">
    <property type="entry name" value="RIBONUCLEASE VAPC16"/>
    <property type="match status" value="1"/>
</dbReference>
<dbReference type="InterPro" id="IPR052919">
    <property type="entry name" value="TA_system_RNase"/>
</dbReference>
<dbReference type="EMBL" id="RQJO01000008">
    <property type="protein sequence ID" value="RRB04918.1"/>
    <property type="molecule type" value="Genomic_DNA"/>
</dbReference>
<comment type="caution">
    <text evidence="2">The sequence shown here is derived from an EMBL/GenBank/DDBJ whole genome shotgun (WGS) entry which is preliminary data.</text>
</comment>
<dbReference type="RefSeq" id="WP_124876028.1">
    <property type="nucleotide sequence ID" value="NZ_RQJO01000008.1"/>
</dbReference>
<dbReference type="Pfam" id="PF01850">
    <property type="entry name" value="PIN"/>
    <property type="match status" value="1"/>
</dbReference>
<evidence type="ECO:0000313" key="2">
    <source>
        <dbReference type="EMBL" id="RRB04918.1"/>
    </source>
</evidence>
<organism evidence="2 3">
    <name type="scientific">Larkinella rosea</name>
    <dbReference type="NCBI Taxonomy" id="2025312"/>
    <lineage>
        <taxon>Bacteria</taxon>
        <taxon>Pseudomonadati</taxon>
        <taxon>Bacteroidota</taxon>
        <taxon>Cytophagia</taxon>
        <taxon>Cytophagales</taxon>
        <taxon>Spirosomataceae</taxon>
        <taxon>Larkinella</taxon>
    </lineage>
</organism>
<sequence>MDLLLDTHTLIWFLNGNKKDLSIPARTEIENSENSSFVSVVSLWEMAIKMKLGTLTFKPGYDNLLTLIDQNGFELLPITFQRTQTLLTLEMHHRDPFDRLLIAQCIVEGMTFISKDSNISKYPVRWLW</sequence>
<evidence type="ECO:0000313" key="3">
    <source>
        <dbReference type="Proteomes" id="UP000271925"/>
    </source>
</evidence>
<keyword evidence="3" id="KW-1185">Reference proteome</keyword>
<dbReference type="InterPro" id="IPR002716">
    <property type="entry name" value="PIN_dom"/>
</dbReference>
<evidence type="ECO:0000259" key="1">
    <source>
        <dbReference type="Pfam" id="PF01850"/>
    </source>
</evidence>
<dbReference type="InterPro" id="IPR029060">
    <property type="entry name" value="PIN-like_dom_sf"/>
</dbReference>
<feature type="domain" description="PIN" evidence="1">
    <location>
        <begin position="4"/>
        <end position="122"/>
    </location>
</feature>
<dbReference type="PANTHER" id="PTHR36173">
    <property type="entry name" value="RIBONUCLEASE VAPC16-RELATED"/>
    <property type="match status" value="1"/>
</dbReference>
<dbReference type="InterPro" id="IPR041705">
    <property type="entry name" value="PIN_Sll0205"/>
</dbReference>
<dbReference type="AlphaFoldDB" id="A0A3P1BUY3"/>
<dbReference type="SUPFAM" id="SSF88723">
    <property type="entry name" value="PIN domain-like"/>
    <property type="match status" value="1"/>
</dbReference>
<reference evidence="2 3" key="1">
    <citation type="submission" date="2018-11" db="EMBL/GenBank/DDBJ databases">
        <authorList>
            <person name="Zhou Z."/>
            <person name="Wang G."/>
        </authorList>
    </citation>
    <scope>NUCLEOTIDE SEQUENCE [LARGE SCALE GENOMIC DNA]</scope>
    <source>
        <strain evidence="2 3">KCTC52004</strain>
    </source>
</reference>
<protein>
    <submittedName>
        <fullName evidence="2">Type II toxin-antitoxin system VapC family toxin</fullName>
    </submittedName>
</protein>
<dbReference type="Gene3D" id="3.40.50.1010">
    <property type="entry name" value="5'-nuclease"/>
    <property type="match status" value="1"/>
</dbReference>
<dbReference type="CDD" id="cd09872">
    <property type="entry name" value="PIN_Sll0205-like"/>
    <property type="match status" value="1"/>
</dbReference>
<accession>A0A3P1BUY3</accession>
<dbReference type="OrthoDB" id="9798990at2"/>
<gene>
    <name evidence="2" type="ORF">EHT25_15790</name>
</gene>
<dbReference type="Proteomes" id="UP000271925">
    <property type="component" value="Unassembled WGS sequence"/>
</dbReference>
<proteinExistence type="predicted"/>